<sequence length="136" mass="14175">MAWLGWAMAAMVLMGLGNLGMKAASHHGLSPAGVLFWVVVGEVPLALAYWLFRGRPSTPPAGAAWAVGAGLFTALALISVNESFARGAKAAVAVGIMNANFVVVALLAFLLFREQLQPTKLVGLAATLSGLWLMAR</sequence>
<evidence type="ECO:0000313" key="4">
    <source>
        <dbReference type="Proteomes" id="UP001242010"/>
    </source>
</evidence>
<protein>
    <recommendedName>
        <fullName evidence="2">EamA domain-containing protein</fullName>
    </recommendedName>
</protein>
<dbReference type="Pfam" id="PF00892">
    <property type="entry name" value="EamA"/>
    <property type="match status" value="1"/>
</dbReference>
<feature type="transmembrane region" description="Helical" evidence="1">
    <location>
        <begin position="58"/>
        <end position="78"/>
    </location>
</feature>
<reference evidence="4" key="1">
    <citation type="journal article" date="2023" name="Int. J. Syst. Evol. Microbiol.">
        <title>Mesoterricola silvestris gen. nov., sp. nov., Mesoterricola sediminis sp. nov., Geothrix oryzae sp. nov., Geothrix edaphica sp. nov., Geothrix rubra sp. nov., and Geothrix limicola sp. nov., six novel members of Acidobacteriota isolated from soils.</title>
        <authorList>
            <person name="Itoh H."/>
            <person name="Sugisawa Y."/>
            <person name="Mise K."/>
            <person name="Xu Z."/>
            <person name="Kuniyasu M."/>
            <person name="Ushijima N."/>
            <person name="Kawano K."/>
            <person name="Kobayashi E."/>
            <person name="Shiratori Y."/>
            <person name="Masuda Y."/>
            <person name="Senoo K."/>
        </authorList>
    </citation>
    <scope>NUCLEOTIDE SEQUENCE [LARGE SCALE GENOMIC DNA]</scope>
    <source>
        <strain evidence="4">Red222</strain>
    </source>
</reference>
<evidence type="ECO:0000313" key="3">
    <source>
        <dbReference type="EMBL" id="BDU67912.1"/>
    </source>
</evidence>
<accession>A0ABM8DLY7</accession>
<keyword evidence="1" id="KW-1133">Transmembrane helix</keyword>
<feature type="domain" description="EamA" evidence="2">
    <location>
        <begin position="2"/>
        <end position="135"/>
    </location>
</feature>
<name>A0ABM8DLY7_9BACT</name>
<dbReference type="Proteomes" id="UP001242010">
    <property type="component" value="Chromosome"/>
</dbReference>
<dbReference type="EMBL" id="AP027079">
    <property type="protein sequence ID" value="BDU67912.1"/>
    <property type="molecule type" value="Genomic_DNA"/>
</dbReference>
<feature type="transmembrane region" description="Helical" evidence="1">
    <location>
        <begin position="32"/>
        <end position="52"/>
    </location>
</feature>
<keyword evidence="1" id="KW-0472">Membrane</keyword>
<dbReference type="InterPro" id="IPR037185">
    <property type="entry name" value="EmrE-like"/>
</dbReference>
<dbReference type="RefSeq" id="WP_375379990.1">
    <property type="nucleotide sequence ID" value="NZ_AP027079.1"/>
</dbReference>
<evidence type="ECO:0000259" key="2">
    <source>
        <dbReference type="Pfam" id="PF00892"/>
    </source>
</evidence>
<proteinExistence type="predicted"/>
<keyword evidence="1" id="KW-0812">Transmembrane</keyword>
<gene>
    <name evidence="3" type="ORF">GETHOR_00130</name>
</gene>
<feature type="transmembrane region" description="Helical" evidence="1">
    <location>
        <begin position="90"/>
        <end position="112"/>
    </location>
</feature>
<organism evidence="3 4">
    <name type="scientific">Geothrix oryzae</name>
    <dbReference type="NCBI Taxonomy" id="2927975"/>
    <lineage>
        <taxon>Bacteria</taxon>
        <taxon>Pseudomonadati</taxon>
        <taxon>Acidobacteriota</taxon>
        <taxon>Holophagae</taxon>
        <taxon>Holophagales</taxon>
        <taxon>Holophagaceae</taxon>
        <taxon>Geothrix</taxon>
    </lineage>
</organism>
<dbReference type="SUPFAM" id="SSF103481">
    <property type="entry name" value="Multidrug resistance efflux transporter EmrE"/>
    <property type="match status" value="1"/>
</dbReference>
<feature type="transmembrane region" description="Helical" evidence="1">
    <location>
        <begin position="6"/>
        <end position="25"/>
    </location>
</feature>
<evidence type="ECO:0000256" key="1">
    <source>
        <dbReference type="SAM" id="Phobius"/>
    </source>
</evidence>
<keyword evidence="4" id="KW-1185">Reference proteome</keyword>
<dbReference type="InterPro" id="IPR000620">
    <property type="entry name" value="EamA_dom"/>
</dbReference>